<dbReference type="EMBL" id="LUGG01000014">
    <property type="protein sequence ID" value="OBZ70456.1"/>
    <property type="molecule type" value="Genomic_DNA"/>
</dbReference>
<evidence type="ECO:0000313" key="1">
    <source>
        <dbReference type="EMBL" id="OBZ70456.1"/>
    </source>
</evidence>
<dbReference type="OrthoDB" id="1562405at2759"/>
<reference evidence="1 2" key="1">
    <citation type="submission" date="2016-03" db="EMBL/GenBank/DDBJ databases">
        <title>Whole genome sequencing of Grifola frondosa 9006-11.</title>
        <authorList>
            <person name="Min B."/>
            <person name="Park H."/>
            <person name="Kim J.-G."/>
            <person name="Cho H."/>
            <person name="Oh Y.-L."/>
            <person name="Kong W.-S."/>
            <person name="Choi I.-G."/>
        </authorList>
    </citation>
    <scope>NUCLEOTIDE SEQUENCE [LARGE SCALE GENOMIC DNA]</scope>
    <source>
        <strain evidence="1 2">9006-11</strain>
    </source>
</reference>
<comment type="caution">
    <text evidence="1">The sequence shown here is derived from an EMBL/GenBank/DDBJ whole genome shotgun (WGS) entry which is preliminary data.</text>
</comment>
<proteinExistence type="predicted"/>
<accession>A0A1C7M239</accession>
<name>A0A1C7M239_GRIFR</name>
<sequence length="202" mass="22154">MSLTYMESVVYVDDGKVPYTARHKRFASVADWNARVKSSLRRTWERAWGATQVAASVSLAVKNVTGNAYETKFPKSPKRYSQVILAIELSSTYHQSHLLSPIGWKSPLSPTSPLIGALSASMRWKRAARQSAIRKVKDIQSNQVNRLSALKSINIRLARLTASHRPPGSSADSDDVFKTIVKNIQLDAGLSDPATSPSTNSG</sequence>
<dbReference type="AlphaFoldDB" id="A0A1C7M239"/>
<protein>
    <submittedName>
        <fullName evidence="1">Uncharacterized protein</fullName>
    </submittedName>
</protein>
<dbReference type="Proteomes" id="UP000092993">
    <property type="component" value="Unassembled WGS sequence"/>
</dbReference>
<gene>
    <name evidence="1" type="ORF">A0H81_09962</name>
</gene>
<evidence type="ECO:0000313" key="2">
    <source>
        <dbReference type="Proteomes" id="UP000092993"/>
    </source>
</evidence>
<organism evidence="1 2">
    <name type="scientific">Grifola frondosa</name>
    <name type="common">Maitake</name>
    <name type="synonym">Polyporus frondosus</name>
    <dbReference type="NCBI Taxonomy" id="5627"/>
    <lineage>
        <taxon>Eukaryota</taxon>
        <taxon>Fungi</taxon>
        <taxon>Dikarya</taxon>
        <taxon>Basidiomycota</taxon>
        <taxon>Agaricomycotina</taxon>
        <taxon>Agaricomycetes</taxon>
        <taxon>Polyporales</taxon>
        <taxon>Grifolaceae</taxon>
        <taxon>Grifola</taxon>
    </lineage>
</organism>
<keyword evidence="2" id="KW-1185">Reference proteome</keyword>
<dbReference type="STRING" id="5627.A0A1C7M239"/>